<organism evidence="1 2">
    <name type="scientific">Streptomyces kasugaensis</name>
    <dbReference type="NCBI Taxonomy" id="1946"/>
    <lineage>
        <taxon>Bacteria</taxon>
        <taxon>Bacillati</taxon>
        <taxon>Actinomycetota</taxon>
        <taxon>Actinomycetes</taxon>
        <taxon>Kitasatosporales</taxon>
        <taxon>Streptomycetaceae</taxon>
        <taxon>Streptomyces</taxon>
    </lineage>
</organism>
<dbReference type="Gene3D" id="3.40.50.300">
    <property type="entry name" value="P-loop containing nucleotide triphosphate hydrolases"/>
    <property type="match status" value="1"/>
</dbReference>
<dbReference type="InterPro" id="IPR027417">
    <property type="entry name" value="P-loop_NTPase"/>
</dbReference>
<keyword evidence="1" id="KW-0067">ATP-binding</keyword>
<dbReference type="AlphaFoldDB" id="A0A4Q9HII8"/>
<accession>A0A4Q9HII8</accession>
<dbReference type="GO" id="GO:0005524">
    <property type="term" value="F:ATP binding"/>
    <property type="evidence" value="ECO:0007669"/>
    <property type="project" value="UniProtKB-KW"/>
</dbReference>
<keyword evidence="1" id="KW-0547">Nucleotide-binding</keyword>
<dbReference type="SUPFAM" id="SSF52540">
    <property type="entry name" value="P-loop containing nucleoside triphosphate hydrolases"/>
    <property type="match status" value="1"/>
</dbReference>
<protein>
    <submittedName>
        <fullName evidence="1">ABC transporter ATP-binding protein</fullName>
    </submittedName>
</protein>
<feature type="non-terminal residue" evidence="1">
    <location>
        <position position="39"/>
    </location>
</feature>
<dbReference type="EMBL" id="SIXH01000883">
    <property type="protein sequence ID" value="TBO54456.1"/>
    <property type="molecule type" value="Genomic_DNA"/>
</dbReference>
<comment type="caution">
    <text evidence="1">The sequence shown here is derived from an EMBL/GenBank/DDBJ whole genome shotgun (WGS) entry which is preliminary data.</text>
</comment>
<sequence length="39" mass="3868">MAFSGVTRSYGAVRAVDGLDLTIGSGETVALLGRNGAGK</sequence>
<gene>
    <name evidence="1" type="ORF">EYS09_38425</name>
</gene>
<name>A0A4Q9HII8_STRKA</name>
<evidence type="ECO:0000313" key="2">
    <source>
        <dbReference type="Proteomes" id="UP000292452"/>
    </source>
</evidence>
<keyword evidence="2" id="KW-1185">Reference proteome</keyword>
<proteinExistence type="predicted"/>
<dbReference type="Proteomes" id="UP000292452">
    <property type="component" value="Unassembled WGS sequence"/>
</dbReference>
<evidence type="ECO:0000313" key="1">
    <source>
        <dbReference type="EMBL" id="TBO54456.1"/>
    </source>
</evidence>
<reference evidence="1 2" key="1">
    <citation type="submission" date="2019-02" db="EMBL/GenBank/DDBJ databases">
        <title>Draft Genome Sequence of Streptomyces sp. AM-2504, identified by 16S rRNA comparative analysis as a Streptomyces Kasugaensis strain.</title>
        <authorList>
            <person name="Napolioni V."/>
            <person name="Giuliodori A.M."/>
            <person name="Spurio R."/>
            <person name="Fabbretti A."/>
        </authorList>
    </citation>
    <scope>NUCLEOTIDE SEQUENCE [LARGE SCALE GENOMIC DNA]</scope>
    <source>
        <strain evidence="1 2">AM-2504</strain>
    </source>
</reference>